<protein>
    <submittedName>
        <fullName evidence="11">Tetratricopeptide (TPR) repeat protein</fullName>
    </submittedName>
</protein>
<evidence type="ECO:0000256" key="8">
    <source>
        <dbReference type="ARBA" id="ARBA00023175"/>
    </source>
</evidence>
<proteinExistence type="inferred from homology"/>
<dbReference type="Pfam" id="PF13374">
    <property type="entry name" value="TPR_10"/>
    <property type="match status" value="1"/>
</dbReference>
<dbReference type="Proteomes" id="UP000241118">
    <property type="component" value="Unassembled WGS sequence"/>
</dbReference>
<dbReference type="InterPro" id="IPR002151">
    <property type="entry name" value="Kinesin_light"/>
</dbReference>
<name>A0A2P8I965_SACCR</name>
<evidence type="ECO:0000256" key="2">
    <source>
        <dbReference type="ARBA" id="ARBA00009622"/>
    </source>
</evidence>
<organism evidence="11 12">
    <name type="scientific">Saccharothrix carnea</name>
    <dbReference type="NCBI Taxonomy" id="1280637"/>
    <lineage>
        <taxon>Bacteria</taxon>
        <taxon>Bacillati</taxon>
        <taxon>Actinomycetota</taxon>
        <taxon>Actinomycetes</taxon>
        <taxon>Pseudonocardiales</taxon>
        <taxon>Pseudonocardiaceae</taxon>
        <taxon>Saccharothrix</taxon>
    </lineage>
</organism>
<dbReference type="GO" id="GO:0005737">
    <property type="term" value="C:cytoplasm"/>
    <property type="evidence" value="ECO:0007669"/>
    <property type="project" value="TreeGrafter"/>
</dbReference>
<comment type="caution">
    <text evidence="11">The sequence shown here is derived from an EMBL/GenBank/DDBJ whole genome shotgun (WGS) entry which is preliminary data.</text>
</comment>
<keyword evidence="4" id="KW-0493">Microtubule</keyword>
<keyword evidence="5" id="KW-0677">Repeat</keyword>
<dbReference type="GO" id="GO:0005871">
    <property type="term" value="C:kinesin complex"/>
    <property type="evidence" value="ECO:0007669"/>
    <property type="project" value="InterPro"/>
</dbReference>
<keyword evidence="10" id="KW-0812">Transmembrane</keyword>
<comment type="subcellular location">
    <subcellularLocation>
        <location evidence="1">Cytoplasm</location>
        <location evidence="1">Cytoskeleton</location>
    </subcellularLocation>
</comment>
<evidence type="ECO:0000313" key="11">
    <source>
        <dbReference type="EMBL" id="PSL55005.1"/>
    </source>
</evidence>
<evidence type="ECO:0000256" key="7">
    <source>
        <dbReference type="ARBA" id="ARBA00023054"/>
    </source>
</evidence>
<dbReference type="SUPFAM" id="SSF52540">
    <property type="entry name" value="P-loop containing nucleoside triphosphate hydrolases"/>
    <property type="match status" value="1"/>
</dbReference>
<gene>
    <name evidence="11" type="ORF">B0I31_106529</name>
</gene>
<keyword evidence="9" id="KW-0206">Cytoskeleton</keyword>
<dbReference type="SMART" id="SM00028">
    <property type="entry name" value="TPR"/>
    <property type="match status" value="7"/>
</dbReference>
<dbReference type="Gene3D" id="1.25.40.10">
    <property type="entry name" value="Tetratricopeptide repeat domain"/>
    <property type="match status" value="2"/>
</dbReference>
<dbReference type="PANTHER" id="PTHR45783:SF3">
    <property type="entry name" value="KINESIN LIGHT CHAIN"/>
    <property type="match status" value="1"/>
</dbReference>
<keyword evidence="7" id="KW-0175">Coiled coil</keyword>
<evidence type="ECO:0000256" key="4">
    <source>
        <dbReference type="ARBA" id="ARBA00022701"/>
    </source>
</evidence>
<keyword evidence="10" id="KW-0472">Membrane</keyword>
<keyword evidence="8" id="KW-0505">Motor protein</keyword>
<keyword evidence="3" id="KW-0963">Cytoplasm</keyword>
<evidence type="ECO:0000256" key="3">
    <source>
        <dbReference type="ARBA" id="ARBA00022490"/>
    </source>
</evidence>
<accession>A0A2P8I965</accession>
<dbReference type="PRINTS" id="PR00381">
    <property type="entry name" value="KINESINLIGHT"/>
</dbReference>
<dbReference type="Pfam" id="PF13424">
    <property type="entry name" value="TPR_12"/>
    <property type="match status" value="3"/>
</dbReference>
<reference evidence="11 12" key="1">
    <citation type="submission" date="2018-03" db="EMBL/GenBank/DDBJ databases">
        <title>Genomic Encyclopedia of Type Strains, Phase III (KMG-III): the genomes of soil and plant-associated and newly described type strains.</title>
        <authorList>
            <person name="Whitman W."/>
        </authorList>
    </citation>
    <scope>NUCLEOTIDE SEQUENCE [LARGE SCALE GENOMIC DNA]</scope>
    <source>
        <strain evidence="11 12">CGMCC 4.7097</strain>
    </source>
</reference>
<feature type="transmembrane region" description="Helical" evidence="10">
    <location>
        <begin position="30"/>
        <end position="48"/>
    </location>
</feature>
<evidence type="ECO:0000256" key="1">
    <source>
        <dbReference type="ARBA" id="ARBA00004245"/>
    </source>
</evidence>
<evidence type="ECO:0000256" key="5">
    <source>
        <dbReference type="ARBA" id="ARBA00022737"/>
    </source>
</evidence>
<dbReference type="InterPro" id="IPR019734">
    <property type="entry name" value="TPR_rpt"/>
</dbReference>
<dbReference type="EMBL" id="PYAX01000006">
    <property type="protein sequence ID" value="PSL55005.1"/>
    <property type="molecule type" value="Genomic_DNA"/>
</dbReference>
<dbReference type="NCBIfam" id="NF040586">
    <property type="entry name" value="FxSxx_TPR"/>
    <property type="match status" value="1"/>
</dbReference>
<dbReference type="GO" id="GO:0005874">
    <property type="term" value="C:microtubule"/>
    <property type="evidence" value="ECO:0007669"/>
    <property type="project" value="UniProtKB-KW"/>
</dbReference>
<dbReference type="GO" id="GO:0007018">
    <property type="term" value="P:microtubule-based movement"/>
    <property type="evidence" value="ECO:0007669"/>
    <property type="project" value="TreeGrafter"/>
</dbReference>
<sequence>MFALLAAMIGVVTNYVTDEVPTWFQDQTRVWLVFALIVVTSILAQVVLTREKPEPLSLPLVRPHFPATPRTLRPPTSSASALRGRDRTLEDIRSVLDAPAGRFVVVCGSGGMGKTALAVRVAEEAAQRGRPVFWIRWRGEGSSEGRSGEELLAAQMVQVAITLGLPEGEAGAVQQSGGSLVDLVWGYLERTPGWVLVIDNADRPEGLGIEGPVGEHRGWIRPGGAGLLLLTSRDRSPDTWGRGAVMVRLEPLSPAEGAQVLLDLAPGGGSHEDAERLATRLGGLPLALHAAGKAVAQPTARLRRFNAYLEALDDDTSRVLMSPDATDPEAARTLVGHTWELSLDQLAAEGAPLARPLLRALALLADAPIPRTLITPSLIPDTATDTAVGTATIDSALAGLERYGLVDTPPPDSVSEIGSVTLHPLVREASTMLVVRDSDITGWRDTIESHLIESAESWTAQGRAAWPATRLLAPHLLLLTDIHNDDSFTRLRNAIDNVADELERANLDTTAITLRRHVLDAESIRFGPDHPDTLTSQNSLALVLDSLGRYEAAEHLHRTTLTISTRVLGPDHPNTLDSQNNLALVLNSLGRYEEAEHLHRTTLTILTRVLGPDHPVTLAGQNNLANVLKNLGRYEEAEHLHRTTLTTRTRVLGPDHPNTLTSQNNLALVLDSLGRYEEAEHLHRTTLTIFTRVLGLDHPHALSSQNNLANVLDSLGRYEDAGYFHRTTLTTRTRVLGPDHPDTLDSQNNLALVLKNLGRYEEAEHLHRTSLDSYTRVLGSDHPGTLASQNNLANVLNSLGRYEEAEHLHRTTLTTRTRVLGPDHPDTLASLALSIERHAARQRKWWSWPIRRRSR</sequence>
<keyword evidence="12" id="KW-1185">Reference proteome</keyword>
<dbReference type="PANTHER" id="PTHR45783">
    <property type="entry name" value="KINESIN LIGHT CHAIN"/>
    <property type="match status" value="1"/>
</dbReference>
<dbReference type="InterPro" id="IPR027417">
    <property type="entry name" value="P-loop_NTPase"/>
</dbReference>
<dbReference type="SUPFAM" id="SSF48452">
    <property type="entry name" value="TPR-like"/>
    <property type="match status" value="2"/>
</dbReference>
<dbReference type="AlphaFoldDB" id="A0A2P8I965"/>
<keyword evidence="6" id="KW-0802">TPR repeat</keyword>
<dbReference type="GO" id="GO:0019894">
    <property type="term" value="F:kinesin binding"/>
    <property type="evidence" value="ECO:0007669"/>
    <property type="project" value="TreeGrafter"/>
</dbReference>
<evidence type="ECO:0000256" key="10">
    <source>
        <dbReference type="SAM" id="Phobius"/>
    </source>
</evidence>
<comment type="similarity">
    <text evidence="2">Belongs to the kinesin light chain family.</text>
</comment>
<evidence type="ECO:0000256" key="9">
    <source>
        <dbReference type="ARBA" id="ARBA00023212"/>
    </source>
</evidence>
<evidence type="ECO:0000313" key="12">
    <source>
        <dbReference type="Proteomes" id="UP000241118"/>
    </source>
</evidence>
<dbReference type="InterPro" id="IPR011990">
    <property type="entry name" value="TPR-like_helical_dom_sf"/>
</dbReference>
<keyword evidence="10" id="KW-1133">Transmembrane helix</keyword>
<evidence type="ECO:0000256" key="6">
    <source>
        <dbReference type="ARBA" id="ARBA00022803"/>
    </source>
</evidence>
<dbReference type="Gene3D" id="3.40.50.300">
    <property type="entry name" value="P-loop containing nucleotide triphosphate hydrolases"/>
    <property type="match status" value="1"/>
</dbReference>